<dbReference type="Proteomes" id="UP000007113">
    <property type="component" value="Chromosome"/>
</dbReference>
<gene>
    <name evidence="2" type="ordered locus">AciX8_0837</name>
</gene>
<dbReference type="InterPro" id="IPR012347">
    <property type="entry name" value="Ferritin-like"/>
</dbReference>
<dbReference type="eggNOG" id="COG1633">
    <property type="taxonomic scope" value="Bacteria"/>
</dbReference>
<evidence type="ECO:0000259" key="1">
    <source>
        <dbReference type="Pfam" id="PF09537"/>
    </source>
</evidence>
<dbReference type="InterPro" id="IPR016920">
    <property type="entry name" value="UCP029477"/>
</dbReference>
<sequence>MANKLDGSTKNQEMESVLLDLIKSLQDGQKGFAEIGEHLKDATLKRYFLAESLKRASFRAELEGQLHIAGMADVKESGSVAGALHRSWGELKAKLGGGDHSLLETAEKGEDEAKDAYKKALEHELPLPIRSLLSEQQAHVLTSHDYVRNQRDALAAAK</sequence>
<dbReference type="Gene3D" id="1.20.1260.10">
    <property type="match status" value="1"/>
</dbReference>
<dbReference type="InterPro" id="IPR011971">
    <property type="entry name" value="CHP02284"/>
</dbReference>
<reference evidence="2 3" key="1">
    <citation type="submission" date="2011-11" db="EMBL/GenBank/DDBJ databases">
        <title>Complete sequence of Granulicella mallensis MP5ACTX8.</title>
        <authorList>
            <consortium name="US DOE Joint Genome Institute"/>
            <person name="Lucas S."/>
            <person name="Copeland A."/>
            <person name="Lapidus A."/>
            <person name="Cheng J.-F."/>
            <person name="Goodwin L."/>
            <person name="Pitluck S."/>
            <person name="Peters L."/>
            <person name="Lu M."/>
            <person name="Detter J.C."/>
            <person name="Han C."/>
            <person name="Tapia R."/>
            <person name="Land M."/>
            <person name="Hauser L."/>
            <person name="Kyrpides N."/>
            <person name="Ivanova N."/>
            <person name="Mikhailova N."/>
            <person name="Pagani I."/>
            <person name="Rawat S."/>
            <person name="Mannisto M."/>
            <person name="Haggblom M."/>
            <person name="Woyke T."/>
        </authorList>
    </citation>
    <scope>NUCLEOTIDE SEQUENCE [LARGE SCALE GENOMIC DNA]</scope>
    <source>
        <strain evidence="3">ATCC BAA-1857 / DSM 23137 / MP5ACTX8</strain>
    </source>
</reference>
<keyword evidence="3" id="KW-1185">Reference proteome</keyword>
<dbReference type="AlphaFoldDB" id="G8NTF4"/>
<feature type="domain" description="DUF2383" evidence="1">
    <location>
        <begin position="15"/>
        <end position="122"/>
    </location>
</feature>
<proteinExistence type="predicted"/>
<dbReference type="NCBIfam" id="TIGR02284">
    <property type="entry name" value="PA2169 family four-helix-bundle protein"/>
    <property type="match status" value="1"/>
</dbReference>
<dbReference type="STRING" id="682795.AciX8_0837"/>
<accession>G8NTF4</accession>
<dbReference type="KEGG" id="gma:AciX8_0837"/>
<organism evidence="2 3">
    <name type="scientific">Granulicella mallensis (strain ATCC BAA-1857 / DSM 23137 / MP5ACTX8)</name>
    <dbReference type="NCBI Taxonomy" id="682795"/>
    <lineage>
        <taxon>Bacteria</taxon>
        <taxon>Pseudomonadati</taxon>
        <taxon>Acidobacteriota</taxon>
        <taxon>Terriglobia</taxon>
        <taxon>Terriglobales</taxon>
        <taxon>Acidobacteriaceae</taxon>
        <taxon>Granulicella</taxon>
    </lineage>
</organism>
<name>G8NTF4_GRAMM</name>
<dbReference type="InterPro" id="IPR019052">
    <property type="entry name" value="DUF2383"/>
</dbReference>
<dbReference type="EMBL" id="CP003130">
    <property type="protein sequence ID" value="AEU35186.1"/>
    <property type="molecule type" value="Genomic_DNA"/>
</dbReference>
<dbReference type="PIRSF" id="PIRSF029477">
    <property type="entry name" value="UCP029477"/>
    <property type="match status" value="1"/>
</dbReference>
<evidence type="ECO:0000313" key="2">
    <source>
        <dbReference type="EMBL" id="AEU35186.1"/>
    </source>
</evidence>
<evidence type="ECO:0000313" key="3">
    <source>
        <dbReference type="Proteomes" id="UP000007113"/>
    </source>
</evidence>
<dbReference type="HOGENOM" id="CLU_114531_0_0_0"/>
<dbReference type="OrthoDB" id="282393at2"/>
<dbReference type="RefSeq" id="WP_014264068.1">
    <property type="nucleotide sequence ID" value="NC_016631.1"/>
</dbReference>
<dbReference type="Pfam" id="PF09537">
    <property type="entry name" value="DUF2383"/>
    <property type="match status" value="1"/>
</dbReference>
<protein>
    <recommendedName>
        <fullName evidence="1">DUF2383 domain-containing protein</fullName>
    </recommendedName>
</protein>